<dbReference type="OrthoDB" id="10264738at2759"/>
<dbReference type="SUPFAM" id="SSF81606">
    <property type="entry name" value="PP2C-like"/>
    <property type="match status" value="1"/>
</dbReference>
<evidence type="ECO:0000256" key="2">
    <source>
        <dbReference type="ARBA" id="ARBA00001946"/>
    </source>
</evidence>
<name>A0A9N9KC12_9GLOM</name>
<evidence type="ECO:0000256" key="1">
    <source>
        <dbReference type="ARBA" id="ARBA00001936"/>
    </source>
</evidence>
<evidence type="ECO:0000313" key="7">
    <source>
        <dbReference type="EMBL" id="CAG8817874.1"/>
    </source>
</evidence>
<reference evidence="7" key="1">
    <citation type="submission" date="2021-06" db="EMBL/GenBank/DDBJ databases">
        <authorList>
            <person name="Kallberg Y."/>
            <person name="Tangrot J."/>
            <person name="Rosling A."/>
        </authorList>
    </citation>
    <scope>NUCLEOTIDE SEQUENCE</scope>
    <source>
        <strain evidence="7">IN212</strain>
    </source>
</reference>
<dbReference type="EMBL" id="CAJVPZ010094979">
    <property type="protein sequence ID" value="CAG8817874.1"/>
    <property type="molecule type" value="Genomic_DNA"/>
</dbReference>
<dbReference type="EC" id="3.1.3.16" evidence="4"/>
<comment type="cofactor">
    <cofactor evidence="2">
        <name>Mg(2+)</name>
        <dbReference type="ChEBI" id="CHEBI:18420"/>
    </cofactor>
</comment>
<dbReference type="PANTHER" id="PTHR13832:SF565">
    <property type="entry name" value="AT28366P-RELATED"/>
    <property type="match status" value="1"/>
</dbReference>
<feature type="non-terminal residue" evidence="7">
    <location>
        <position position="47"/>
    </location>
</feature>
<keyword evidence="5" id="KW-0464">Manganese</keyword>
<comment type="similarity">
    <text evidence="3">Belongs to the PP2C family.</text>
</comment>
<accession>A0A9N9KC12</accession>
<dbReference type="PROSITE" id="PS51746">
    <property type="entry name" value="PPM_2"/>
    <property type="match status" value="1"/>
</dbReference>
<proteinExistence type="inferred from homology"/>
<comment type="cofactor">
    <cofactor evidence="1">
        <name>Mn(2+)</name>
        <dbReference type="ChEBI" id="CHEBI:29035"/>
    </cofactor>
</comment>
<dbReference type="InterPro" id="IPR036457">
    <property type="entry name" value="PPM-type-like_dom_sf"/>
</dbReference>
<dbReference type="AlphaFoldDB" id="A0A9N9KC12"/>
<dbReference type="GO" id="GO:0004722">
    <property type="term" value="F:protein serine/threonine phosphatase activity"/>
    <property type="evidence" value="ECO:0007669"/>
    <property type="project" value="UniProtKB-EC"/>
</dbReference>
<evidence type="ECO:0000259" key="6">
    <source>
        <dbReference type="PROSITE" id="PS51746"/>
    </source>
</evidence>
<evidence type="ECO:0000256" key="3">
    <source>
        <dbReference type="ARBA" id="ARBA00006702"/>
    </source>
</evidence>
<sequence length="47" mass="5022">GNAGDSRAVLSVDGYAIQMSDDHKPVNQGEAMRIQRAGGFVEFGRVN</sequence>
<protein>
    <recommendedName>
        <fullName evidence="4">protein-serine/threonine phosphatase</fullName>
        <ecNumber evidence="4">3.1.3.16</ecNumber>
    </recommendedName>
</protein>
<feature type="domain" description="PPM-type phosphatase" evidence="6">
    <location>
        <begin position="1"/>
        <end position="47"/>
    </location>
</feature>
<evidence type="ECO:0000313" key="8">
    <source>
        <dbReference type="Proteomes" id="UP000789396"/>
    </source>
</evidence>
<evidence type="ECO:0000256" key="5">
    <source>
        <dbReference type="ARBA" id="ARBA00023211"/>
    </source>
</evidence>
<dbReference type="InterPro" id="IPR001932">
    <property type="entry name" value="PPM-type_phosphatase-like_dom"/>
</dbReference>
<dbReference type="PANTHER" id="PTHR13832">
    <property type="entry name" value="PROTEIN PHOSPHATASE 2C"/>
    <property type="match status" value="1"/>
</dbReference>
<dbReference type="Pfam" id="PF00481">
    <property type="entry name" value="PP2C"/>
    <property type="match status" value="1"/>
</dbReference>
<dbReference type="Gene3D" id="3.60.40.10">
    <property type="entry name" value="PPM-type phosphatase domain"/>
    <property type="match status" value="1"/>
</dbReference>
<keyword evidence="8" id="KW-1185">Reference proteome</keyword>
<gene>
    <name evidence="7" type="ORF">RFULGI_LOCUS19379</name>
</gene>
<evidence type="ECO:0000256" key="4">
    <source>
        <dbReference type="ARBA" id="ARBA00013081"/>
    </source>
</evidence>
<comment type="caution">
    <text evidence="7">The sequence shown here is derived from an EMBL/GenBank/DDBJ whole genome shotgun (WGS) entry which is preliminary data.</text>
</comment>
<dbReference type="Proteomes" id="UP000789396">
    <property type="component" value="Unassembled WGS sequence"/>
</dbReference>
<dbReference type="InterPro" id="IPR015655">
    <property type="entry name" value="PP2C"/>
</dbReference>
<feature type="non-terminal residue" evidence="7">
    <location>
        <position position="1"/>
    </location>
</feature>
<organism evidence="7 8">
    <name type="scientific">Racocetra fulgida</name>
    <dbReference type="NCBI Taxonomy" id="60492"/>
    <lineage>
        <taxon>Eukaryota</taxon>
        <taxon>Fungi</taxon>
        <taxon>Fungi incertae sedis</taxon>
        <taxon>Mucoromycota</taxon>
        <taxon>Glomeromycotina</taxon>
        <taxon>Glomeromycetes</taxon>
        <taxon>Diversisporales</taxon>
        <taxon>Gigasporaceae</taxon>
        <taxon>Racocetra</taxon>
    </lineage>
</organism>